<dbReference type="Proteomes" id="UP001596042">
    <property type="component" value="Unassembled WGS sequence"/>
</dbReference>
<protein>
    <submittedName>
        <fullName evidence="1">DnaA regulatory inactivator HdaA</fullName>
    </submittedName>
</protein>
<organism evidence="1 2">
    <name type="scientific">Daeguia caeni</name>
    <dbReference type="NCBI Taxonomy" id="439612"/>
    <lineage>
        <taxon>Bacteria</taxon>
        <taxon>Pseudomonadati</taxon>
        <taxon>Pseudomonadota</taxon>
        <taxon>Alphaproteobacteria</taxon>
        <taxon>Hyphomicrobiales</taxon>
        <taxon>Brucellaceae</taxon>
        <taxon>Daeguia</taxon>
    </lineage>
</organism>
<name>A0ABV9H5G7_9HYPH</name>
<dbReference type="NCBIfam" id="NF006571">
    <property type="entry name" value="PRK09087.1"/>
    <property type="match status" value="1"/>
</dbReference>
<dbReference type="InterPro" id="IPR027417">
    <property type="entry name" value="P-loop_NTPase"/>
</dbReference>
<reference evidence="2" key="1">
    <citation type="journal article" date="2019" name="Int. J. Syst. Evol. Microbiol.">
        <title>The Global Catalogue of Microorganisms (GCM) 10K type strain sequencing project: providing services to taxonomists for standard genome sequencing and annotation.</title>
        <authorList>
            <consortium name="The Broad Institute Genomics Platform"/>
            <consortium name="The Broad Institute Genome Sequencing Center for Infectious Disease"/>
            <person name="Wu L."/>
            <person name="Ma J."/>
        </authorList>
    </citation>
    <scope>NUCLEOTIDE SEQUENCE [LARGE SCALE GENOMIC DNA]</scope>
    <source>
        <strain evidence="2">CGMCC 1.15731</strain>
    </source>
</reference>
<keyword evidence="2" id="KW-1185">Reference proteome</keyword>
<sequence>MGAVMREAPRQIPLDLEHQPAYRRDDLIVTEANRAAVDIVDRWPDWLSPVTVLSGPIGAGKTHLAEIWRERTGALRVDAAHIDEAAVLAAAEGSILIEDIGDAPFSETGLFHIINTIRQSLAAGKANSLLMTSRQSPANWPVTLPDLASRLKAATVVEIEEPDDLLLFGVIHKLFADRQVSVEPQVVSYMIGRMERSLSAAIRLVDRLDRMALEQKTRISRALAAQALAEEAQNAQDGRKD</sequence>
<dbReference type="SUPFAM" id="SSF52540">
    <property type="entry name" value="P-loop containing nucleoside triphosphate hydrolases"/>
    <property type="match status" value="1"/>
</dbReference>
<gene>
    <name evidence="1" type="primary">hdaA</name>
    <name evidence="1" type="ORF">ACFO1V_02910</name>
</gene>
<dbReference type="PANTHER" id="PTHR30050:SF5">
    <property type="entry name" value="DNAA REGULATORY INACTIVATOR HDA"/>
    <property type="match status" value="1"/>
</dbReference>
<evidence type="ECO:0000313" key="2">
    <source>
        <dbReference type="Proteomes" id="UP001596042"/>
    </source>
</evidence>
<evidence type="ECO:0000313" key="1">
    <source>
        <dbReference type="EMBL" id="MFC4624185.1"/>
    </source>
</evidence>
<accession>A0ABV9H5G7</accession>
<dbReference type="PANTHER" id="PTHR30050">
    <property type="entry name" value="CHROMOSOMAL REPLICATION INITIATOR PROTEIN DNAA"/>
    <property type="match status" value="1"/>
</dbReference>
<proteinExistence type="predicted"/>
<comment type="caution">
    <text evidence="1">The sequence shown here is derived from an EMBL/GenBank/DDBJ whole genome shotgun (WGS) entry which is preliminary data.</text>
</comment>
<dbReference type="Gene3D" id="3.40.50.300">
    <property type="entry name" value="P-loop containing nucleotide triphosphate hydrolases"/>
    <property type="match status" value="1"/>
</dbReference>
<dbReference type="Gene3D" id="1.10.8.60">
    <property type="match status" value="1"/>
</dbReference>
<dbReference type="RefSeq" id="WP_374832361.1">
    <property type="nucleotide sequence ID" value="NZ_JBHEEZ010000014.1"/>
</dbReference>
<dbReference type="EMBL" id="JBHSEL010000031">
    <property type="protein sequence ID" value="MFC4624185.1"/>
    <property type="molecule type" value="Genomic_DNA"/>
</dbReference>